<feature type="domain" description="AB hydrolase-1" evidence="4">
    <location>
        <begin position="42"/>
        <end position="146"/>
    </location>
</feature>
<feature type="domain" description="AB hydrolase-1" evidence="4">
    <location>
        <begin position="319"/>
        <end position="450"/>
    </location>
</feature>
<organism evidence="5 6">
    <name type="scientific">Ladona fulva</name>
    <name type="common">Scarce chaser dragonfly</name>
    <name type="synonym">Libellula fulva</name>
    <dbReference type="NCBI Taxonomy" id="123851"/>
    <lineage>
        <taxon>Eukaryota</taxon>
        <taxon>Metazoa</taxon>
        <taxon>Ecdysozoa</taxon>
        <taxon>Arthropoda</taxon>
        <taxon>Hexapoda</taxon>
        <taxon>Insecta</taxon>
        <taxon>Pterygota</taxon>
        <taxon>Palaeoptera</taxon>
        <taxon>Odonata</taxon>
        <taxon>Epiprocta</taxon>
        <taxon>Anisoptera</taxon>
        <taxon>Libelluloidea</taxon>
        <taxon>Libellulidae</taxon>
        <taxon>Ladona</taxon>
    </lineage>
</organism>
<dbReference type="EMBL" id="KZ308521">
    <property type="protein sequence ID" value="KAG8231003.1"/>
    <property type="molecule type" value="Genomic_DNA"/>
</dbReference>
<evidence type="ECO:0000313" key="5">
    <source>
        <dbReference type="EMBL" id="KAG8231003.1"/>
    </source>
</evidence>
<dbReference type="OrthoDB" id="6431331at2759"/>
<dbReference type="Gene3D" id="3.40.50.1820">
    <property type="entry name" value="alpha/beta hydrolase"/>
    <property type="match status" value="2"/>
</dbReference>
<evidence type="ECO:0000256" key="3">
    <source>
        <dbReference type="SAM" id="Phobius"/>
    </source>
</evidence>
<accession>A0A8K0P3I2</accession>
<evidence type="ECO:0000256" key="1">
    <source>
        <dbReference type="ARBA" id="ARBA00008645"/>
    </source>
</evidence>
<dbReference type="PANTHER" id="PTHR43798">
    <property type="entry name" value="MONOACYLGLYCEROL LIPASE"/>
    <property type="match status" value="1"/>
</dbReference>
<dbReference type="InterPro" id="IPR050266">
    <property type="entry name" value="AB_hydrolase_sf"/>
</dbReference>
<keyword evidence="2" id="KW-0378">Hydrolase</keyword>
<reference evidence="5" key="2">
    <citation type="submission" date="2017-10" db="EMBL/GenBank/DDBJ databases">
        <title>Ladona fulva Genome sequencing and assembly.</title>
        <authorList>
            <person name="Murali S."/>
            <person name="Richards S."/>
            <person name="Bandaranaike D."/>
            <person name="Bellair M."/>
            <person name="Blankenburg K."/>
            <person name="Chao H."/>
            <person name="Dinh H."/>
            <person name="Doddapaneni H."/>
            <person name="Dugan-Rocha S."/>
            <person name="Elkadiri S."/>
            <person name="Gnanaolivu R."/>
            <person name="Hernandez B."/>
            <person name="Skinner E."/>
            <person name="Javaid M."/>
            <person name="Lee S."/>
            <person name="Li M."/>
            <person name="Ming W."/>
            <person name="Munidasa M."/>
            <person name="Muniz J."/>
            <person name="Nguyen L."/>
            <person name="Hughes D."/>
            <person name="Osuji N."/>
            <person name="Pu L.-L."/>
            <person name="Puazo M."/>
            <person name="Qu C."/>
            <person name="Quiroz J."/>
            <person name="Raj R."/>
            <person name="Weissenberger G."/>
            <person name="Xin Y."/>
            <person name="Zou X."/>
            <person name="Han Y."/>
            <person name="Worley K."/>
            <person name="Muzny D."/>
            <person name="Gibbs R."/>
        </authorList>
    </citation>
    <scope>NUCLEOTIDE SEQUENCE</scope>
    <source>
        <strain evidence="5">Sampled in the wild</strain>
    </source>
</reference>
<comment type="similarity">
    <text evidence="1">Belongs to the AB hydrolase superfamily.</text>
</comment>
<dbReference type="GO" id="GO:0016020">
    <property type="term" value="C:membrane"/>
    <property type="evidence" value="ECO:0007669"/>
    <property type="project" value="TreeGrafter"/>
</dbReference>
<gene>
    <name evidence="5" type="ORF">J437_LFUL010019</name>
</gene>
<evidence type="ECO:0000256" key="2">
    <source>
        <dbReference type="ARBA" id="ARBA00022801"/>
    </source>
</evidence>
<dbReference type="SUPFAM" id="SSF53474">
    <property type="entry name" value="alpha/beta-Hydrolases"/>
    <property type="match status" value="2"/>
</dbReference>
<dbReference type="PANTHER" id="PTHR43798:SF14">
    <property type="entry name" value="SERINE HYDROLASE-LIKE PROTEIN DDB_G0286239"/>
    <property type="match status" value="1"/>
</dbReference>
<keyword evidence="3" id="KW-0812">Transmembrane</keyword>
<sequence length="596" mass="67245">MAAQIEAKEIRIPVPWGFIAGLTKMAQFYTLTAKAWGNPLGYPILAVHGRMDNAASFDNLAPLLPGKFLIVAIDLPGHGFSSYFPDGFSYQFMDLVLSVKRVVDHFKWESLYYIGHSIGGIIGSFFAAMYPELVKKLVMVDATKPFTFPINVLTEVLRASCEKVVEIERRVKKTVPPVYTEDEIVDLLISKRSTELSKKSAKMLLCRSLRPQGDGKFTIGSDQRMKYMVYAPLSDEQLCEILRSIQCELLLLQAKESAAFFELGGGPAVLEVFKQSCSYFQYVALDGNHDVHMDYPERVAPVVTEYLLRRKIWGDPKAPTILGVHGLQDNSSSFDRLAPMLLKPNVSFSFLAIDLPGHGLSSHFPPGRLLYLMDLVSAVYRVIDWVSLTKGKKQLFYVGHSLGGQIGLHVAALFPECIDKLVIIDALMPRPIETSRFIDYFKKNHSKLEDMEKKLEASTPPLYTYEEALEKIRARFHGNLSVEVGKVILARNSKPFGDKISFTMDQRLKFVVYPPLNELQQMTLFSKISCPVLMIVAEETVRIGRRLYAQHTKLFRFCSTSCDVYPVEGHHDVHLEHPDRVCPLICQFLFSPKSSL</sequence>
<reference evidence="5" key="1">
    <citation type="submission" date="2013-04" db="EMBL/GenBank/DDBJ databases">
        <authorList>
            <person name="Qu J."/>
            <person name="Murali S.C."/>
            <person name="Bandaranaike D."/>
            <person name="Bellair M."/>
            <person name="Blankenburg K."/>
            <person name="Chao H."/>
            <person name="Dinh H."/>
            <person name="Doddapaneni H."/>
            <person name="Downs B."/>
            <person name="Dugan-Rocha S."/>
            <person name="Elkadiri S."/>
            <person name="Gnanaolivu R.D."/>
            <person name="Hernandez B."/>
            <person name="Javaid M."/>
            <person name="Jayaseelan J.C."/>
            <person name="Lee S."/>
            <person name="Li M."/>
            <person name="Ming W."/>
            <person name="Munidasa M."/>
            <person name="Muniz J."/>
            <person name="Nguyen L."/>
            <person name="Ongeri F."/>
            <person name="Osuji N."/>
            <person name="Pu L.-L."/>
            <person name="Puazo M."/>
            <person name="Qu C."/>
            <person name="Quiroz J."/>
            <person name="Raj R."/>
            <person name="Weissenberger G."/>
            <person name="Xin Y."/>
            <person name="Zou X."/>
            <person name="Han Y."/>
            <person name="Richards S."/>
            <person name="Worley K."/>
            <person name="Muzny D."/>
            <person name="Gibbs R."/>
        </authorList>
    </citation>
    <scope>NUCLEOTIDE SEQUENCE</scope>
    <source>
        <strain evidence="5">Sampled in the wild</strain>
    </source>
</reference>
<comment type="caution">
    <text evidence="5">The sequence shown here is derived from an EMBL/GenBank/DDBJ whole genome shotgun (WGS) entry which is preliminary data.</text>
</comment>
<dbReference type="PRINTS" id="PR00111">
    <property type="entry name" value="ABHYDROLASE"/>
</dbReference>
<dbReference type="AlphaFoldDB" id="A0A8K0P3I2"/>
<feature type="transmembrane region" description="Helical" evidence="3">
    <location>
        <begin position="110"/>
        <end position="130"/>
    </location>
</feature>
<dbReference type="InterPro" id="IPR029058">
    <property type="entry name" value="AB_hydrolase_fold"/>
</dbReference>
<protein>
    <recommendedName>
        <fullName evidence="4">AB hydrolase-1 domain-containing protein</fullName>
    </recommendedName>
</protein>
<dbReference type="InterPro" id="IPR000073">
    <property type="entry name" value="AB_hydrolase_1"/>
</dbReference>
<proteinExistence type="inferred from homology"/>
<name>A0A8K0P3I2_LADFU</name>
<evidence type="ECO:0000259" key="4">
    <source>
        <dbReference type="Pfam" id="PF00561"/>
    </source>
</evidence>
<dbReference type="Pfam" id="PF00561">
    <property type="entry name" value="Abhydrolase_1"/>
    <property type="match status" value="2"/>
</dbReference>
<dbReference type="Proteomes" id="UP000792457">
    <property type="component" value="Unassembled WGS sequence"/>
</dbReference>
<keyword evidence="3" id="KW-0472">Membrane</keyword>
<keyword evidence="6" id="KW-1185">Reference proteome</keyword>
<dbReference type="GO" id="GO:0016787">
    <property type="term" value="F:hydrolase activity"/>
    <property type="evidence" value="ECO:0007669"/>
    <property type="project" value="UniProtKB-KW"/>
</dbReference>
<keyword evidence="3" id="KW-1133">Transmembrane helix</keyword>
<evidence type="ECO:0000313" key="6">
    <source>
        <dbReference type="Proteomes" id="UP000792457"/>
    </source>
</evidence>